<dbReference type="CDD" id="cd09275">
    <property type="entry name" value="RNase_HI_RT_DIRS1"/>
    <property type="match status" value="1"/>
</dbReference>
<protein>
    <submittedName>
        <fullName evidence="1">Uncharacterized protein</fullName>
    </submittedName>
</protein>
<dbReference type="AlphaFoldDB" id="A0AAV8X8L9"/>
<dbReference type="PANTHER" id="PTHR47331">
    <property type="entry name" value="PHD-TYPE DOMAIN-CONTAINING PROTEIN"/>
    <property type="match status" value="1"/>
</dbReference>
<keyword evidence="2" id="KW-1185">Reference proteome</keyword>
<proteinExistence type="predicted"/>
<evidence type="ECO:0000313" key="1">
    <source>
        <dbReference type="EMBL" id="KAJ8934810.1"/>
    </source>
</evidence>
<dbReference type="Pfam" id="PF05380">
    <property type="entry name" value="Peptidase_A17"/>
    <property type="match status" value="1"/>
</dbReference>
<sequence>MPANYSASLVSPSKLNVYSKKQFNSVSYFNTTLKNDVLNDQLVKFWQIEEVDFKPALSKAEQYCENHFLNNFTRNDKGQFVVSIPFKNNVSDLGHSKDLTMQRFLSQERRLMKNPNLYEDYKKFMNEYEQLGFELRKWLTNKRDLCDKFYINENLSSKIVQLGENEANKTLGILWNANQDNIQYTDRIFDPLGLLGPIIIIAKMIITEIVARKISWDEAIPQNLQTIWSDSENSCKLNISSTLEFLTRLGFVINYGRDGPLAWGASLKQHILPSKCYANTLENCETLLRIDNTTEISYVNRMGSIQFPILNGLAKELWRWCESKRLWVYAPYISSSNNVQADEESRTLETETEWELSKQAFQKIQNELGVPETLLLCISPFSLLPRVLQKIVRDKAQGI</sequence>
<dbReference type="EMBL" id="JAPWTK010000978">
    <property type="protein sequence ID" value="KAJ8934810.1"/>
    <property type="molecule type" value="Genomic_DNA"/>
</dbReference>
<comment type="caution">
    <text evidence="1">The sequence shown here is derived from an EMBL/GenBank/DDBJ whole genome shotgun (WGS) entry which is preliminary data.</text>
</comment>
<gene>
    <name evidence="1" type="ORF">NQ318_010224</name>
</gene>
<dbReference type="Proteomes" id="UP001162162">
    <property type="component" value="Unassembled WGS sequence"/>
</dbReference>
<evidence type="ECO:0000313" key="2">
    <source>
        <dbReference type="Proteomes" id="UP001162162"/>
    </source>
</evidence>
<name>A0AAV8X8L9_9CUCU</name>
<accession>A0AAV8X8L9</accession>
<organism evidence="1 2">
    <name type="scientific">Aromia moschata</name>
    <dbReference type="NCBI Taxonomy" id="1265417"/>
    <lineage>
        <taxon>Eukaryota</taxon>
        <taxon>Metazoa</taxon>
        <taxon>Ecdysozoa</taxon>
        <taxon>Arthropoda</taxon>
        <taxon>Hexapoda</taxon>
        <taxon>Insecta</taxon>
        <taxon>Pterygota</taxon>
        <taxon>Neoptera</taxon>
        <taxon>Endopterygota</taxon>
        <taxon>Coleoptera</taxon>
        <taxon>Polyphaga</taxon>
        <taxon>Cucujiformia</taxon>
        <taxon>Chrysomeloidea</taxon>
        <taxon>Cerambycidae</taxon>
        <taxon>Cerambycinae</taxon>
        <taxon>Callichromatini</taxon>
        <taxon>Aromia</taxon>
    </lineage>
</organism>
<dbReference type="InterPro" id="IPR008042">
    <property type="entry name" value="Retrotrans_Pao"/>
</dbReference>
<feature type="non-terminal residue" evidence="1">
    <location>
        <position position="399"/>
    </location>
</feature>
<reference evidence="1" key="1">
    <citation type="journal article" date="2023" name="Insect Mol. Biol.">
        <title>Genome sequencing provides insights into the evolution of gene families encoding plant cell wall-degrading enzymes in longhorned beetles.</title>
        <authorList>
            <person name="Shin N.R."/>
            <person name="Okamura Y."/>
            <person name="Kirsch R."/>
            <person name="Pauchet Y."/>
        </authorList>
    </citation>
    <scope>NUCLEOTIDE SEQUENCE</scope>
    <source>
        <strain evidence="1">AMC_N1</strain>
    </source>
</reference>